<evidence type="ECO:0000313" key="1">
    <source>
        <dbReference type="EMBL" id="SVB55768.1"/>
    </source>
</evidence>
<dbReference type="AlphaFoldDB" id="A0A382EYH8"/>
<proteinExistence type="predicted"/>
<reference evidence="1" key="1">
    <citation type="submission" date="2018-05" db="EMBL/GenBank/DDBJ databases">
        <authorList>
            <person name="Lanie J.A."/>
            <person name="Ng W.-L."/>
            <person name="Kazmierczak K.M."/>
            <person name="Andrzejewski T.M."/>
            <person name="Davidsen T.M."/>
            <person name="Wayne K.J."/>
            <person name="Tettelin H."/>
            <person name="Glass J.I."/>
            <person name="Rusch D."/>
            <person name="Podicherti R."/>
            <person name="Tsui H.-C.T."/>
            <person name="Winkler M.E."/>
        </authorList>
    </citation>
    <scope>NUCLEOTIDE SEQUENCE</scope>
</reference>
<name>A0A382EYH8_9ZZZZ</name>
<sequence length="296" mass="34119">MKNIITCSVFIFFISLVFCDEDEKYIFISKKFNEDNIDKEKTYKTYRNLSFTIPSIGYIQYTSSFNEKMKYVGKKGGVHVIESTLTDLETSNTVANIEIMEPYWKAMDGAPCHLYIDRHGTVDHIEPVDKKEHEYLQEAFDAAFNGMFEKNYLYPFYLYRGMKGDSTEGIKEGESWTAGVDSSKFYFTMDSPPSFSWSKDTYKLIKVKDKKSGKIATVKNSATLILDVNIRINILGEERVITGRAEGTVNGKFKWDVGAGEIIYARIRSNLQGDFKMDDETFFTQLTRDEIHKLLK</sequence>
<organism evidence="1">
    <name type="scientific">marine metagenome</name>
    <dbReference type="NCBI Taxonomy" id="408172"/>
    <lineage>
        <taxon>unclassified sequences</taxon>
        <taxon>metagenomes</taxon>
        <taxon>ecological metagenomes</taxon>
    </lineage>
</organism>
<dbReference type="EMBL" id="UINC01047025">
    <property type="protein sequence ID" value="SVB55768.1"/>
    <property type="molecule type" value="Genomic_DNA"/>
</dbReference>
<protein>
    <submittedName>
        <fullName evidence="1">Uncharacterized protein</fullName>
    </submittedName>
</protein>
<gene>
    <name evidence="1" type="ORF">METZ01_LOCUS208622</name>
</gene>
<accession>A0A382EYH8</accession>